<proteinExistence type="predicted"/>
<keyword evidence="1" id="KW-0472">Membrane</keyword>
<organism evidence="2 3">
    <name type="scientific">Moheibacter sediminis</name>
    <dbReference type="NCBI Taxonomy" id="1434700"/>
    <lineage>
        <taxon>Bacteria</taxon>
        <taxon>Pseudomonadati</taxon>
        <taxon>Bacteroidota</taxon>
        <taxon>Flavobacteriia</taxon>
        <taxon>Flavobacteriales</taxon>
        <taxon>Weeksellaceae</taxon>
        <taxon>Moheibacter</taxon>
    </lineage>
</organism>
<dbReference type="STRING" id="1434700.SAMN06296427_10479"/>
<dbReference type="AlphaFoldDB" id="A0A1W2ADI5"/>
<gene>
    <name evidence="2" type="ORF">SAMN06296427_10479</name>
</gene>
<keyword evidence="1" id="KW-1133">Transmembrane helix</keyword>
<keyword evidence="1" id="KW-0812">Transmembrane</keyword>
<sequence>MSTEILKFLIPILLILSGIWAKYSSESWLKRNWWILVLIGVINLILKLIQIF</sequence>
<dbReference type="Proteomes" id="UP000192393">
    <property type="component" value="Unassembled WGS sequence"/>
</dbReference>
<name>A0A1W2ADI5_9FLAO</name>
<evidence type="ECO:0000313" key="3">
    <source>
        <dbReference type="Proteomes" id="UP000192393"/>
    </source>
</evidence>
<evidence type="ECO:0000256" key="1">
    <source>
        <dbReference type="SAM" id="Phobius"/>
    </source>
</evidence>
<evidence type="ECO:0000313" key="2">
    <source>
        <dbReference type="EMBL" id="SMC58716.1"/>
    </source>
</evidence>
<feature type="transmembrane region" description="Helical" evidence="1">
    <location>
        <begin position="31"/>
        <end position="49"/>
    </location>
</feature>
<protein>
    <submittedName>
        <fullName evidence="2">Uncharacterized protein</fullName>
    </submittedName>
</protein>
<dbReference type="EMBL" id="FWXS01000004">
    <property type="protein sequence ID" value="SMC58716.1"/>
    <property type="molecule type" value="Genomic_DNA"/>
</dbReference>
<accession>A0A1W2ADI5</accession>
<keyword evidence="3" id="KW-1185">Reference proteome</keyword>
<reference evidence="2 3" key="1">
    <citation type="submission" date="2017-04" db="EMBL/GenBank/DDBJ databases">
        <authorList>
            <person name="Afonso C.L."/>
            <person name="Miller P.J."/>
            <person name="Scott M.A."/>
            <person name="Spackman E."/>
            <person name="Goraichik I."/>
            <person name="Dimitrov K.M."/>
            <person name="Suarez D.L."/>
            <person name="Swayne D.E."/>
        </authorList>
    </citation>
    <scope>NUCLEOTIDE SEQUENCE [LARGE SCALE GENOMIC DNA]</scope>
    <source>
        <strain evidence="2 3">CGMCC 1.12708</strain>
    </source>
</reference>